<dbReference type="PANTHER" id="PTHR35400:SF1">
    <property type="entry name" value="SLR1083 PROTEIN"/>
    <property type="match status" value="1"/>
</dbReference>
<proteinExistence type="predicted"/>
<feature type="domain" description="Putative restriction endonuclease" evidence="1">
    <location>
        <begin position="19"/>
        <end position="184"/>
    </location>
</feature>
<evidence type="ECO:0000259" key="1">
    <source>
        <dbReference type="Pfam" id="PF05685"/>
    </source>
</evidence>
<dbReference type="Gene3D" id="3.90.1570.10">
    <property type="entry name" value="tt1808, chain A"/>
    <property type="match status" value="1"/>
</dbReference>
<organism evidence="2 3">
    <name type="scientific">Sphingomonas trueperi</name>
    <dbReference type="NCBI Taxonomy" id="53317"/>
    <lineage>
        <taxon>Bacteria</taxon>
        <taxon>Pseudomonadati</taxon>
        <taxon>Pseudomonadota</taxon>
        <taxon>Alphaproteobacteria</taxon>
        <taxon>Sphingomonadales</taxon>
        <taxon>Sphingomonadaceae</taxon>
        <taxon>Sphingomonas</taxon>
    </lineage>
</organism>
<accession>A0A7X5Y056</accession>
<dbReference type="EMBL" id="JAATJB010000007">
    <property type="protein sequence ID" value="NJB98232.1"/>
    <property type="molecule type" value="Genomic_DNA"/>
</dbReference>
<keyword evidence="2" id="KW-0378">Hydrolase</keyword>
<dbReference type="Pfam" id="PF05685">
    <property type="entry name" value="Uma2"/>
    <property type="match status" value="1"/>
</dbReference>
<sequence length="189" mass="21453">MTLFQNMRRGLLPARLTVEEIYDLTEAGILPEQDDFELIEGEIIPMAGAKADWHEIMKSRLNRALVPAMAGDARLFVEASVTLSEDTLVQPDLAVWTRDIRPRAVRGPDILLLIEVADSSLAYDLRVKAPLYARYGVRDYWVVDAIRQTIRIHRAAEHGVYIDVEEYEGHDPVTPLLFPDVTIRLDTLD</sequence>
<dbReference type="RefSeq" id="WP_125977158.1">
    <property type="nucleotide sequence ID" value="NZ_BAAADY010000003.1"/>
</dbReference>
<dbReference type="CDD" id="cd06260">
    <property type="entry name" value="DUF820-like"/>
    <property type="match status" value="1"/>
</dbReference>
<dbReference type="GO" id="GO:0004519">
    <property type="term" value="F:endonuclease activity"/>
    <property type="evidence" value="ECO:0007669"/>
    <property type="project" value="UniProtKB-KW"/>
</dbReference>
<dbReference type="InterPro" id="IPR011335">
    <property type="entry name" value="Restrct_endonuc-II-like"/>
</dbReference>
<comment type="caution">
    <text evidence="2">The sequence shown here is derived from an EMBL/GenBank/DDBJ whole genome shotgun (WGS) entry which is preliminary data.</text>
</comment>
<keyword evidence="2" id="KW-0540">Nuclease</keyword>
<keyword evidence="3" id="KW-1185">Reference proteome</keyword>
<dbReference type="SUPFAM" id="SSF52980">
    <property type="entry name" value="Restriction endonuclease-like"/>
    <property type="match status" value="1"/>
</dbReference>
<dbReference type="Proteomes" id="UP000531251">
    <property type="component" value="Unassembled WGS sequence"/>
</dbReference>
<keyword evidence="2" id="KW-0255">Endonuclease</keyword>
<protein>
    <submittedName>
        <fullName evidence="2">Uma2 family endonuclease</fullName>
    </submittedName>
</protein>
<gene>
    <name evidence="2" type="ORF">GGR89_002563</name>
</gene>
<reference evidence="2 3" key="1">
    <citation type="submission" date="2020-03" db="EMBL/GenBank/DDBJ databases">
        <title>Genomic Encyclopedia of Type Strains, Phase IV (KMG-IV): sequencing the most valuable type-strain genomes for metagenomic binning, comparative biology and taxonomic classification.</title>
        <authorList>
            <person name="Goeker M."/>
        </authorList>
    </citation>
    <scope>NUCLEOTIDE SEQUENCE [LARGE SCALE GENOMIC DNA]</scope>
    <source>
        <strain evidence="2 3">DSM 7225</strain>
    </source>
</reference>
<dbReference type="InterPro" id="IPR012296">
    <property type="entry name" value="Nuclease_put_TT1808"/>
</dbReference>
<dbReference type="PANTHER" id="PTHR35400">
    <property type="entry name" value="SLR1083 PROTEIN"/>
    <property type="match status" value="1"/>
</dbReference>
<evidence type="ECO:0000313" key="2">
    <source>
        <dbReference type="EMBL" id="NJB98232.1"/>
    </source>
</evidence>
<evidence type="ECO:0000313" key="3">
    <source>
        <dbReference type="Proteomes" id="UP000531251"/>
    </source>
</evidence>
<dbReference type="AlphaFoldDB" id="A0A7X5Y056"/>
<dbReference type="InterPro" id="IPR008538">
    <property type="entry name" value="Uma2"/>
</dbReference>
<name>A0A7X5Y056_9SPHN</name>